<dbReference type="GeneID" id="98284487"/>
<dbReference type="KEGG" id="pdw:BV82_4101"/>
<proteinExistence type="predicted"/>
<gene>
    <name evidence="2" type="ORF">BV82_4101</name>
</gene>
<reference evidence="2 3" key="2">
    <citation type="journal article" date="2016" name="Front. Microbiol.">
        <title>When Genome-Based Approach Meets the 'Old but Good': Revealing Genes Involved in the Antibacterial Activity of Pseudomonas sp. P482 against Soft Rot Pathogens.</title>
        <authorList>
            <person name="Krzyzanowska D.M."/>
            <person name="Ossowicki A."/>
            <person name="Rajewska M."/>
            <person name="Maciag T."/>
            <person name="Jablonska M."/>
            <person name="Obuchowski M."/>
            <person name="Heeb S."/>
            <person name="Jafra S."/>
        </authorList>
    </citation>
    <scope>NUCLEOTIDE SEQUENCE [LARGE SCALE GENOMIC DNA]</scope>
    <source>
        <strain evidence="2 3">P482</strain>
    </source>
</reference>
<evidence type="ECO:0000313" key="3">
    <source>
        <dbReference type="Proteomes" id="UP000027121"/>
    </source>
</evidence>
<dbReference type="Pfam" id="PF06568">
    <property type="entry name" value="YjiS-like"/>
    <property type="match status" value="1"/>
</dbReference>
<evidence type="ECO:0000313" key="2">
    <source>
        <dbReference type="EMBL" id="KDN98203.2"/>
    </source>
</evidence>
<dbReference type="InterPro" id="IPR009506">
    <property type="entry name" value="YjiS-like"/>
</dbReference>
<feature type="domain" description="YjiS-like" evidence="1">
    <location>
        <begin position="27"/>
        <end position="61"/>
    </location>
</feature>
<sequence length="76" mass="9164">MKGQKSLVLQYSTSQHSWFYQLTHVAAQRLMRWRQLHRERRELARLSDAALDDIGLSRADILREVERPFWEDPLKK</sequence>
<name>A0AAP0SDX2_9PSED</name>
<dbReference type="AlphaFoldDB" id="A0AAP0SDX2"/>
<evidence type="ECO:0000259" key="1">
    <source>
        <dbReference type="Pfam" id="PF06568"/>
    </source>
</evidence>
<keyword evidence="3" id="KW-1185">Reference proteome</keyword>
<dbReference type="RefSeq" id="WP_010226301.1">
    <property type="nucleotide sequence ID" value="NZ_CP071706.1"/>
</dbReference>
<organism evidence="2 3">
    <name type="scientific">Pseudomonas donghuensis</name>
    <dbReference type="NCBI Taxonomy" id="1163398"/>
    <lineage>
        <taxon>Bacteria</taxon>
        <taxon>Pseudomonadati</taxon>
        <taxon>Pseudomonadota</taxon>
        <taxon>Gammaproteobacteria</taxon>
        <taxon>Pseudomonadales</taxon>
        <taxon>Pseudomonadaceae</taxon>
        <taxon>Pseudomonas</taxon>
    </lineage>
</organism>
<dbReference type="EMBL" id="CP071706">
    <property type="protein sequence ID" value="KDN98203.2"/>
    <property type="molecule type" value="Genomic_DNA"/>
</dbReference>
<protein>
    <submittedName>
        <fullName evidence="2">DUF1127 domain-containing protein</fullName>
    </submittedName>
</protein>
<dbReference type="Proteomes" id="UP000027121">
    <property type="component" value="Chromosome"/>
</dbReference>
<accession>A0AAP0SDX2</accession>
<reference evidence="2 3" key="1">
    <citation type="journal article" date="2014" name="Genome Announc.">
        <title>Genome Sequence of Pseudomonas sp. Strain P482, a Tomato Rhizosphere Isolate with Broad-Spectrum Antimicrobial Activity.</title>
        <authorList>
            <person name="Krzyzanowska D.M."/>
            <person name="Ossowicki A."/>
            <person name="Jafra S."/>
        </authorList>
    </citation>
    <scope>NUCLEOTIDE SEQUENCE [LARGE SCALE GENOMIC DNA]</scope>
    <source>
        <strain evidence="2 3">P482</strain>
    </source>
</reference>